<evidence type="ECO:0000259" key="8">
    <source>
        <dbReference type="PROSITE" id="PS50940"/>
    </source>
</evidence>
<dbReference type="PROSITE" id="PS50940">
    <property type="entry name" value="CHIT_BIND_II"/>
    <property type="match status" value="5"/>
</dbReference>
<dbReference type="Pfam" id="PF01607">
    <property type="entry name" value="CBM_14"/>
    <property type="match status" value="5"/>
</dbReference>
<dbReference type="GO" id="GO:0005576">
    <property type="term" value="C:extracellular region"/>
    <property type="evidence" value="ECO:0007669"/>
    <property type="project" value="InterPro"/>
</dbReference>
<dbReference type="PANTHER" id="PTHR23301">
    <property type="entry name" value="CHITIN BINDING PERITROPHIN-A"/>
    <property type="match status" value="1"/>
</dbReference>
<feature type="domain" description="Chitin-binding type-2" evidence="8">
    <location>
        <begin position="803"/>
        <end position="862"/>
    </location>
</feature>
<evidence type="ECO:0000256" key="3">
    <source>
        <dbReference type="ARBA" id="ARBA00022737"/>
    </source>
</evidence>
<feature type="region of interest" description="Disordered" evidence="6">
    <location>
        <begin position="690"/>
        <end position="712"/>
    </location>
</feature>
<keyword evidence="10" id="KW-1185">Reference proteome</keyword>
<feature type="compositionally biased region" description="Polar residues" evidence="6">
    <location>
        <begin position="376"/>
        <end position="400"/>
    </location>
</feature>
<accession>A0AAV7IED6</accession>
<evidence type="ECO:0000256" key="2">
    <source>
        <dbReference type="ARBA" id="ARBA00022729"/>
    </source>
</evidence>
<feature type="compositionally biased region" description="Low complexity" evidence="6">
    <location>
        <begin position="243"/>
        <end position="265"/>
    </location>
</feature>
<comment type="caution">
    <text evidence="9">The sequence shown here is derived from an EMBL/GenBank/DDBJ whole genome shotgun (WGS) entry which is preliminary data.</text>
</comment>
<feature type="compositionally biased region" description="Polar residues" evidence="6">
    <location>
        <begin position="346"/>
        <end position="360"/>
    </location>
</feature>
<feature type="signal peptide" evidence="7">
    <location>
        <begin position="1"/>
        <end position="19"/>
    </location>
</feature>
<sequence>MQNHFTLTTIILTIKLVSAFAADNEIPTECPQVDPINTTIHIAHELDCSKFYVCSNGRKILMMCPLMDGAGNRLHFNPKLQVCDWPYRGGCNVSTSTTAVPTEATSVDTDNSTEWVVTTESTEANNSSEITEAITEVITESSTNKESTVTVSSGSNSTVTQATTTSASSTVQETESSSKPSESTTQEPPTSNSTETEAQPSITTQSTVQETETTSKPSESTSVTTQEPSVPSSTETEAQPSITTQSTVQETETTSRPSESTSVTTQEPPSSNSTETEAQPSITTQSTVQETESTSIPSETTSVTTQEPPASNSTETEAQPSITSQSTVQETESTSRPSESTSVTTQEPPASNSTETEAQPSTTTQSTVHETETTSRPSEATSITTQQPSVPSSAETEAQPSVTTQSTVQGTETTSRPSESTSITTQEPPATNFTETEAQPSITTQSTVQETDPTSVTTNRPTESTTFLTSSTSQTITTNLMETTNTTITQIISTTIPTIITTDDFESNKTISTLPTPLPKCTSSVSGILYPHESDCSLFYNCDHGKLVLLSCAQGLYFDEPRQVCVWPHETNCQKSTSLNPSTTISSISTIKITTSTNISDLCPADNSNNGALYPHECVCSKFYLCTNGQLVLNQCPAGLNFDSKLNICDWPENVQCQSSSPSVSSTTAKLSTTTLSSLVETIKPVEPNSTESAKLIDQPAVSKSECPEDGSEPLLPHETNCRLYYDCKDGEKWLKECSSGLEFNPTLQFCDRPELAGCSNSESNQETTVRKIETSEAVSETSEPVDESSTSKNETSASDTCLRPCPADDPIDYTVLVEHQNCSKFCKCSHGIPYVLNCPAGLQFNSLEQTCDYPERANCNRQPAY</sequence>
<evidence type="ECO:0000313" key="10">
    <source>
        <dbReference type="Proteomes" id="UP000826195"/>
    </source>
</evidence>
<feature type="compositionally biased region" description="Polar residues" evidence="6">
    <location>
        <begin position="306"/>
        <end position="322"/>
    </location>
</feature>
<feature type="domain" description="Chitin-binding type-2" evidence="8">
    <location>
        <begin position="518"/>
        <end position="575"/>
    </location>
</feature>
<dbReference type="Gene3D" id="2.170.140.10">
    <property type="entry name" value="Chitin binding domain"/>
    <property type="match status" value="5"/>
</dbReference>
<feature type="compositionally biased region" description="Low complexity" evidence="6">
    <location>
        <begin position="137"/>
        <end position="225"/>
    </location>
</feature>
<gene>
    <name evidence="9" type="ORF">KQX54_009522</name>
</gene>
<feature type="domain" description="Chitin-binding type-2" evidence="8">
    <location>
        <begin position="704"/>
        <end position="761"/>
    </location>
</feature>
<feature type="domain" description="Chitin-binding type-2" evidence="8">
    <location>
        <begin position="27"/>
        <end position="93"/>
    </location>
</feature>
<dbReference type="AlphaFoldDB" id="A0AAV7IED6"/>
<protein>
    <recommendedName>
        <fullName evidence="8">Chitin-binding type-2 domain-containing protein</fullName>
    </recommendedName>
</protein>
<dbReference type="EMBL" id="JAHXZJ010001864">
    <property type="protein sequence ID" value="KAH0549473.1"/>
    <property type="molecule type" value="Genomic_DNA"/>
</dbReference>
<reference evidence="9 10" key="1">
    <citation type="journal article" date="2021" name="J. Hered.">
        <title>A chromosome-level genome assembly of the parasitoid wasp, Cotesia glomerata (Hymenoptera: Braconidae).</title>
        <authorList>
            <person name="Pinto B.J."/>
            <person name="Weis J.J."/>
            <person name="Gamble T."/>
            <person name="Ode P.J."/>
            <person name="Paul R."/>
            <person name="Zaspel J.M."/>
        </authorList>
    </citation>
    <scope>NUCLEOTIDE SEQUENCE [LARGE SCALE GENOMIC DNA]</scope>
    <source>
        <strain evidence="9">CgM1</strain>
    </source>
</reference>
<feature type="compositionally biased region" description="Polar residues" evidence="6">
    <location>
        <begin position="266"/>
        <end position="280"/>
    </location>
</feature>
<feature type="compositionally biased region" description="Low complexity" evidence="6">
    <location>
        <begin position="462"/>
        <end position="471"/>
    </location>
</feature>
<feature type="compositionally biased region" description="Low complexity" evidence="6">
    <location>
        <begin position="401"/>
        <end position="425"/>
    </location>
</feature>
<feature type="chain" id="PRO_5043507561" description="Chitin-binding type-2 domain-containing protein" evidence="7">
    <location>
        <begin position="20"/>
        <end position="866"/>
    </location>
</feature>
<dbReference type="InterPro" id="IPR036508">
    <property type="entry name" value="Chitin-bd_dom_sf"/>
</dbReference>
<evidence type="ECO:0000256" key="7">
    <source>
        <dbReference type="SAM" id="SignalP"/>
    </source>
</evidence>
<keyword evidence="3" id="KW-0677">Repeat</keyword>
<feature type="compositionally biased region" description="Low complexity" evidence="6">
    <location>
        <begin position="281"/>
        <end position="305"/>
    </location>
</feature>
<dbReference type="SMART" id="SM00494">
    <property type="entry name" value="ChtBD2"/>
    <property type="match status" value="5"/>
</dbReference>
<feature type="compositionally biased region" description="Polar residues" evidence="6">
    <location>
        <begin position="426"/>
        <end position="461"/>
    </location>
</feature>
<feature type="compositionally biased region" description="Polar residues" evidence="6">
    <location>
        <begin position="777"/>
        <end position="800"/>
    </location>
</feature>
<evidence type="ECO:0000256" key="4">
    <source>
        <dbReference type="ARBA" id="ARBA00023157"/>
    </source>
</evidence>
<feature type="region of interest" description="Disordered" evidence="6">
    <location>
        <begin position="760"/>
        <end position="801"/>
    </location>
</feature>
<dbReference type="InterPro" id="IPR051940">
    <property type="entry name" value="Chitin_bind-dev_reg"/>
</dbReference>
<organism evidence="9 10">
    <name type="scientific">Cotesia glomerata</name>
    <name type="common">Lepidopteran parasitic wasp</name>
    <name type="synonym">Apanteles glomeratus</name>
    <dbReference type="NCBI Taxonomy" id="32391"/>
    <lineage>
        <taxon>Eukaryota</taxon>
        <taxon>Metazoa</taxon>
        <taxon>Ecdysozoa</taxon>
        <taxon>Arthropoda</taxon>
        <taxon>Hexapoda</taxon>
        <taxon>Insecta</taxon>
        <taxon>Pterygota</taxon>
        <taxon>Neoptera</taxon>
        <taxon>Endopterygota</taxon>
        <taxon>Hymenoptera</taxon>
        <taxon>Apocrita</taxon>
        <taxon>Ichneumonoidea</taxon>
        <taxon>Braconidae</taxon>
        <taxon>Microgastrinae</taxon>
        <taxon>Cotesia</taxon>
    </lineage>
</organism>
<dbReference type="InterPro" id="IPR002557">
    <property type="entry name" value="Chitin-bd_dom"/>
</dbReference>
<keyword evidence="5" id="KW-0325">Glycoprotein</keyword>
<dbReference type="GO" id="GO:0008061">
    <property type="term" value="F:chitin binding"/>
    <property type="evidence" value="ECO:0007669"/>
    <property type="project" value="UniProtKB-KW"/>
</dbReference>
<name>A0AAV7IED6_COTGL</name>
<evidence type="ECO:0000313" key="9">
    <source>
        <dbReference type="EMBL" id="KAH0549473.1"/>
    </source>
</evidence>
<proteinExistence type="predicted"/>
<dbReference type="PANTHER" id="PTHR23301:SF0">
    <property type="entry name" value="CHITIN-BINDING TYPE-2 DOMAIN-CONTAINING PROTEIN-RELATED"/>
    <property type="match status" value="1"/>
</dbReference>
<feature type="compositionally biased region" description="Polar residues" evidence="6">
    <location>
        <begin position="226"/>
        <end position="242"/>
    </location>
</feature>
<feature type="compositionally biased region" description="Low complexity" evidence="6">
    <location>
        <begin position="323"/>
        <end position="345"/>
    </location>
</feature>
<dbReference type="Proteomes" id="UP000826195">
    <property type="component" value="Unassembled WGS sequence"/>
</dbReference>
<evidence type="ECO:0000256" key="6">
    <source>
        <dbReference type="SAM" id="MobiDB-lite"/>
    </source>
</evidence>
<keyword evidence="4" id="KW-1015">Disulfide bond</keyword>
<dbReference type="SUPFAM" id="SSF57625">
    <property type="entry name" value="Invertebrate chitin-binding proteins"/>
    <property type="match status" value="5"/>
</dbReference>
<feature type="region of interest" description="Disordered" evidence="6">
    <location>
        <begin position="137"/>
        <end position="471"/>
    </location>
</feature>
<evidence type="ECO:0000256" key="5">
    <source>
        <dbReference type="ARBA" id="ARBA00023180"/>
    </source>
</evidence>
<keyword evidence="2 7" id="KW-0732">Signal</keyword>
<feature type="domain" description="Chitin-binding type-2" evidence="8">
    <location>
        <begin position="600"/>
        <end position="659"/>
    </location>
</feature>
<keyword evidence="1" id="KW-0147">Chitin-binding</keyword>
<evidence type="ECO:0000256" key="1">
    <source>
        <dbReference type="ARBA" id="ARBA00022669"/>
    </source>
</evidence>